<sequence length="73" mass="8612">MCQDEMEQVMELSERLLPTLDMNDTATLRQSLKNTEQKLANIMASSQRQQTEMEKRAQDWNEYQVFKKCALVL</sequence>
<dbReference type="AlphaFoldDB" id="A0A9D4QX74"/>
<reference evidence="1" key="2">
    <citation type="submission" date="2020-11" db="EMBL/GenBank/DDBJ databases">
        <authorList>
            <person name="McCartney M.A."/>
            <person name="Auch B."/>
            <person name="Kono T."/>
            <person name="Mallez S."/>
            <person name="Becker A."/>
            <person name="Gohl D.M."/>
            <person name="Silverstein K.A.T."/>
            <person name="Koren S."/>
            <person name="Bechman K.B."/>
            <person name="Herman A."/>
            <person name="Abrahante J.E."/>
            <person name="Garbe J."/>
        </authorList>
    </citation>
    <scope>NUCLEOTIDE SEQUENCE</scope>
    <source>
        <strain evidence="1">Duluth1</strain>
        <tissue evidence="1">Whole animal</tissue>
    </source>
</reference>
<reference evidence="1" key="1">
    <citation type="journal article" date="2019" name="bioRxiv">
        <title>The Genome of the Zebra Mussel, Dreissena polymorpha: A Resource for Invasive Species Research.</title>
        <authorList>
            <person name="McCartney M.A."/>
            <person name="Auch B."/>
            <person name="Kono T."/>
            <person name="Mallez S."/>
            <person name="Zhang Y."/>
            <person name="Obille A."/>
            <person name="Becker A."/>
            <person name="Abrahante J.E."/>
            <person name="Garbe J."/>
            <person name="Badalamenti J.P."/>
            <person name="Herman A."/>
            <person name="Mangelson H."/>
            <person name="Liachko I."/>
            <person name="Sullivan S."/>
            <person name="Sone E.D."/>
            <person name="Koren S."/>
            <person name="Silverstein K.A.T."/>
            <person name="Beckman K.B."/>
            <person name="Gohl D.M."/>
        </authorList>
    </citation>
    <scope>NUCLEOTIDE SEQUENCE</scope>
    <source>
        <strain evidence="1">Duluth1</strain>
        <tissue evidence="1">Whole animal</tissue>
    </source>
</reference>
<proteinExistence type="predicted"/>
<dbReference type="Proteomes" id="UP000828390">
    <property type="component" value="Unassembled WGS sequence"/>
</dbReference>
<keyword evidence="2" id="KW-1185">Reference proteome</keyword>
<gene>
    <name evidence="1" type="ORF">DPMN_088552</name>
</gene>
<organism evidence="1 2">
    <name type="scientific">Dreissena polymorpha</name>
    <name type="common">Zebra mussel</name>
    <name type="synonym">Mytilus polymorpha</name>
    <dbReference type="NCBI Taxonomy" id="45954"/>
    <lineage>
        <taxon>Eukaryota</taxon>
        <taxon>Metazoa</taxon>
        <taxon>Spiralia</taxon>
        <taxon>Lophotrochozoa</taxon>
        <taxon>Mollusca</taxon>
        <taxon>Bivalvia</taxon>
        <taxon>Autobranchia</taxon>
        <taxon>Heteroconchia</taxon>
        <taxon>Euheterodonta</taxon>
        <taxon>Imparidentia</taxon>
        <taxon>Neoheterodontei</taxon>
        <taxon>Myida</taxon>
        <taxon>Dreissenoidea</taxon>
        <taxon>Dreissenidae</taxon>
        <taxon>Dreissena</taxon>
    </lineage>
</organism>
<name>A0A9D4QX74_DREPO</name>
<dbReference type="EMBL" id="JAIWYP010000003">
    <property type="protein sequence ID" value="KAH3846253.1"/>
    <property type="molecule type" value="Genomic_DNA"/>
</dbReference>
<evidence type="ECO:0000313" key="2">
    <source>
        <dbReference type="Proteomes" id="UP000828390"/>
    </source>
</evidence>
<comment type="caution">
    <text evidence="1">The sequence shown here is derived from an EMBL/GenBank/DDBJ whole genome shotgun (WGS) entry which is preliminary data.</text>
</comment>
<accession>A0A9D4QX74</accession>
<evidence type="ECO:0000313" key="1">
    <source>
        <dbReference type="EMBL" id="KAH3846253.1"/>
    </source>
</evidence>
<protein>
    <submittedName>
        <fullName evidence="1">Uncharacterized protein</fullName>
    </submittedName>
</protein>